<sequence length="144" mass="15551">MSFKKILVAINDSPAIATVFTKALELAQKDAAQLMISHTIELAVSSQATMNLVELKIETEQAQGLLRFYYQKAKAQGIVAEFSYQTGDPGTNICDLAQSWGTDLIVLGRRGLKGFAEFLAGSVSNHVVHHAPCCVLVVQGQNNS</sequence>
<proteinExistence type="inferred from homology"/>
<gene>
    <name evidence="3" type="ORF">IQ276_16020</name>
</gene>
<evidence type="ECO:0000313" key="3">
    <source>
        <dbReference type="EMBL" id="MBE9023878.1"/>
    </source>
</evidence>
<dbReference type="PANTHER" id="PTHR46268:SF8">
    <property type="entry name" value="UNIVERSAL STRESS PROTEIN SLL1388"/>
    <property type="match status" value="1"/>
</dbReference>
<dbReference type="AlphaFoldDB" id="A0A8J7ABX2"/>
<dbReference type="SUPFAM" id="SSF52402">
    <property type="entry name" value="Adenine nucleotide alpha hydrolases-like"/>
    <property type="match status" value="1"/>
</dbReference>
<evidence type="ECO:0000256" key="1">
    <source>
        <dbReference type="ARBA" id="ARBA00008791"/>
    </source>
</evidence>
<feature type="domain" description="UspA" evidence="2">
    <location>
        <begin position="3"/>
        <end position="138"/>
    </location>
</feature>
<dbReference type="Pfam" id="PF00582">
    <property type="entry name" value="Usp"/>
    <property type="match status" value="1"/>
</dbReference>
<comment type="similarity">
    <text evidence="1">Belongs to the universal stress protein A family.</text>
</comment>
<protein>
    <submittedName>
        <fullName evidence="3">Universal stress protein</fullName>
    </submittedName>
</protein>
<accession>A0A8J7ABX2</accession>
<dbReference type="EMBL" id="JADEXS010000203">
    <property type="protein sequence ID" value="MBE9023878.1"/>
    <property type="molecule type" value="Genomic_DNA"/>
</dbReference>
<organism evidence="3 4">
    <name type="scientific">Desmonostoc muscorum LEGE 12446</name>
    <dbReference type="NCBI Taxonomy" id="1828758"/>
    <lineage>
        <taxon>Bacteria</taxon>
        <taxon>Bacillati</taxon>
        <taxon>Cyanobacteriota</taxon>
        <taxon>Cyanophyceae</taxon>
        <taxon>Nostocales</taxon>
        <taxon>Nostocaceae</taxon>
        <taxon>Desmonostoc</taxon>
    </lineage>
</organism>
<reference evidence="3" key="1">
    <citation type="submission" date="2020-10" db="EMBL/GenBank/DDBJ databases">
        <authorList>
            <person name="Castelo-Branco R."/>
            <person name="Eusebio N."/>
            <person name="Adriana R."/>
            <person name="Vieira A."/>
            <person name="Brugerolle De Fraissinette N."/>
            <person name="Rezende De Castro R."/>
            <person name="Schneider M.P."/>
            <person name="Vasconcelos V."/>
            <person name="Leao P.N."/>
        </authorList>
    </citation>
    <scope>NUCLEOTIDE SEQUENCE</scope>
    <source>
        <strain evidence="3">LEGE 12446</strain>
    </source>
</reference>
<evidence type="ECO:0000313" key="4">
    <source>
        <dbReference type="Proteomes" id="UP000622533"/>
    </source>
</evidence>
<dbReference type="CDD" id="cd00293">
    <property type="entry name" value="USP-like"/>
    <property type="match status" value="1"/>
</dbReference>
<name>A0A8J7ABX2_DESMC</name>
<comment type="caution">
    <text evidence="3">The sequence shown here is derived from an EMBL/GenBank/DDBJ whole genome shotgun (WGS) entry which is preliminary data.</text>
</comment>
<dbReference type="PANTHER" id="PTHR46268">
    <property type="entry name" value="STRESS RESPONSE PROTEIN NHAX"/>
    <property type="match status" value="1"/>
</dbReference>
<dbReference type="RefSeq" id="WP_193917827.1">
    <property type="nucleotide sequence ID" value="NZ_JADEXS020000001.1"/>
</dbReference>
<dbReference type="Gene3D" id="3.40.50.620">
    <property type="entry name" value="HUPs"/>
    <property type="match status" value="1"/>
</dbReference>
<keyword evidence="4" id="KW-1185">Reference proteome</keyword>
<dbReference type="Proteomes" id="UP000622533">
    <property type="component" value="Unassembled WGS sequence"/>
</dbReference>
<dbReference type="InterPro" id="IPR014729">
    <property type="entry name" value="Rossmann-like_a/b/a_fold"/>
</dbReference>
<dbReference type="PRINTS" id="PR01438">
    <property type="entry name" value="UNVRSLSTRESS"/>
</dbReference>
<dbReference type="InterPro" id="IPR006015">
    <property type="entry name" value="Universal_stress_UspA"/>
</dbReference>
<dbReference type="InterPro" id="IPR006016">
    <property type="entry name" value="UspA"/>
</dbReference>
<evidence type="ECO:0000259" key="2">
    <source>
        <dbReference type="Pfam" id="PF00582"/>
    </source>
</evidence>